<dbReference type="GeneID" id="27691926"/>
<organism evidence="2 3">
    <name type="scientific">Spizellomyces punctatus (strain DAOM BR117)</name>
    <dbReference type="NCBI Taxonomy" id="645134"/>
    <lineage>
        <taxon>Eukaryota</taxon>
        <taxon>Fungi</taxon>
        <taxon>Fungi incertae sedis</taxon>
        <taxon>Chytridiomycota</taxon>
        <taxon>Chytridiomycota incertae sedis</taxon>
        <taxon>Chytridiomycetes</taxon>
        <taxon>Spizellomycetales</taxon>
        <taxon>Spizellomycetaceae</taxon>
        <taxon>Spizellomyces</taxon>
    </lineage>
</organism>
<dbReference type="InParanoid" id="A0A0L0H2X2"/>
<protein>
    <recommendedName>
        <fullName evidence="4">DUF4112 domain-containing protein</fullName>
    </recommendedName>
</protein>
<gene>
    <name evidence="2" type="ORF">SPPG_08793</name>
</gene>
<dbReference type="STRING" id="645134.A0A0L0H2X2"/>
<dbReference type="EMBL" id="KQ257476">
    <property type="protein sequence ID" value="KNC95800.1"/>
    <property type="molecule type" value="Genomic_DNA"/>
</dbReference>
<dbReference type="Pfam" id="PF13430">
    <property type="entry name" value="DUF4112"/>
    <property type="match status" value="1"/>
</dbReference>
<evidence type="ECO:0000313" key="2">
    <source>
        <dbReference type="EMBL" id="KNC95800.1"/>
    </source>
</evidence>
<dbReference type="PANTHER" id="PTHR35519">
    <property type="entry name" value="MEMBRANE PROTEINS"/>
    <property type="match status" value="1"/>
</dbReference>
<accession>A0A0L0H2X2</accession>
<dbReference type="VEuPathDB" id="FungiDB:SPPG_08793"/>
<proteinExistence type="predicted"/>
<dbReference type="PANTHER" id="PTHR35519:SF2">
    <property type="entry name" value="PH DOMAIN PROTEIN"/>
    <property type="match status" value="1"/>
</dbReference>
<evidence type="ECO:0000313" key="3">
    <source>
        <dbReference type="Proteomes" id="UP000053201"/>
    </source>
</evidence>
<dbReference type="OrthoDB" id="2103474at2759"/>
<name>A0A0L0H2X2_SPIPD</name>
<evidence type="ECO:0008006" key="4">
    <source>
        <dbReference type="Google" id="ProtNLM"/>
    </source>
</evidence>
<dbReference type="Proteomes" id="UP000053201">
    <property type="component" value="Unassembled WGS sequence"/>
</dbReference>
<feature type="compositionally biased region" description="Polar residues" evidence="1">
    <location>
        <begin position="225"/>
        <end position="235"/>
    </location>
</feature>
<keyword evidence="3" id="KW-1185">Reference proteome</keyword>
<dbReference type="InterPro" id="IPR025187">
    <property type="entry name" value="DUF4112"/>
</dbReference>
<dbReference type="AlphaFoldDB" id="A0A0L0H2X2"/>
<dbReference type="OMA" id="MFKANSR"/>
<dbReference type="RefSeq" id="XP_016603840.1">
    <property type="nucleotide sequence ID" value="XM_016756939.1"/>
</dbReference>
<feature type="region of interest" description="Disordered" evidence="1">
    <location>
        <begin position="208"/>
        <end position="248"/>
    </location>
</feature>
<evidence type="ECO:0000256" key="1">
    <source>
        <dbReference type="SAM" id="MobiDB-lite"/>
    </source>
</evidence>
<reference evidence="2 3" key="1">
    <citation type="submission" date="2009-08" db="EMBL/GenBank/DDBJ databases">
        <title>The Genome Sequence of Spizellomyces punctatus strain DAOM BR117.</title>
        <authorList>
            <consortium name="The Broad Institute Genome Sequencing Platform"/>
            <person name="Russ C."/>
            <person name="Cuomo C."/>
            <person name="Shea T."/>
            <person name="Young S.K."/>
            <person name="Zeng Q."/>
            <person name="Koehrsen M."/>
            <person name="Haas B."/>
            <person name="Borodovsky M."/>
            <person name="Guigo R."/>
            <person name="Alvarado L."/>
            <person name="Berlin A."/>
            <person name="Bochicchio J."/>
            <person name="Borenstein D."/>
            <person name="Chapman S."/>
            <person name="Chen Z."/>
            <person name="Engels R."/>
            <person name="Freedman E."/>
            <person name="Gellesch M."/>
            <person name="Goldberg J."/>
            <person name="Griggs A."/>
            <person name="Gujja S."/>
            <person name="Heiman D."/>
            <person name="Hepburn T."/>
            <person name="Howarth C."/>
            <person name="Jen D."/>
            <person name="Larson L."/>
            <person name="Lewis B."/>
            <person name="Mehta T."/>
            <person name="Park D."/>
            <person name="Pearson M."/>
            <person name="Roberts A."/>
            <person name="Saif S."/>
            <person name="Shenoy N."/>
            <person name="Sisk P."/>
            <person name="Stolte C."/>
            <person name="Sykes S."/>
            <person name="Thomson T."/>
            <person name="Walk T."/>
            <person name="White J."/>
            <person name="Yandava C."/>
            <person name="Burger G."/>
            <person name="Gray M.W."/>
            <person name="Holland P.W.H."/>
            <person name="King N."/>
            <person name="Lang F.B.F."/>
            <person name="Roger A.J."/>
            <person name="Ruiz-Trillo I."/>
            <person name="Lander E."/>
            <person name="Nusbaum C."/>
        </authorList>
    </citation>
    <scope>NUCLEOTIDE SEQUENCE [LARGE SCALE GENOMIC DNA]</scope>
    <source>
        <strain evidence="2 3">DAOM BR117</strain>
    </source>
</reference>
<sequence length="248" mass="27303">MAESLPALPPRADVVPSPAASALAKLQTVKEAVHIPTVREVLAFNPAKSLYRTVVPFILNKESQLGEDTPAARARSLERIQLVSTWLDAKYKIPFTKYKIGLDPLVSAVPYVGDVVSTAMSCYIVYLTRRFHVPWHITAKMVWNVMLNATFGAIPVLGSAFDIAYKPNMRNLILLEEFLRKEAIKAGQDPKVIDEALRRSRAEIISFHEGESGETRPLLADGAEQSKQLYPNAGTSEDVPAPPLPSRG</sequence>
<dbReference type="eggNOG" id="ENOG502S45T">
    <property type="taxonomic scope" value="Eukaryota"/>
</dbReference>